<keyword evidence="11" id="KW-1185">Reference proteome</keyword>
<keyword evidence="4 8" id="KW-0808">Transferase</keyword>
<dbReference type="OrthoDB" id="9805935at2"/>
<evidence type="ECO:0000256" key="1">
    <source>
        <dbReference type="ARBA" id="ARBA00002834"/>
    </source>
</evidence>
<comment type="catalytic activity">
    <reaction evidence="7 8">
        <text>[ThiS sulfur-carrier protein]-C-terminal-Gly-aminoethanethioate + 2-iminoacetate + 1-deoxy-D-xylulose 5-phosphate = [ThiS sulfur-carrier protein]-C-terminal Gly-Gly + 2-[(2R,5Z)-2-carboxy-4-methylthiazol-5(2H)-ylidene]ethyl phosphate + 2 H2O + H(+)</text>
        <dbReference type="Rhea" id="RHEA:26297"/>
        <dbReference type="Rhea" id="RHEA-COMP:12909"/>
        <dbReference type="Rhea" id="RHEA-COMP:19908"/>
        <dbReference type="ChEBI" id="CHEBI:15377"/>
        <dbReference type="ChEBI" id="CHEBI:15378"/>
        <dbReference type="ChEBI" id="CHEBI:57792"/>
        <dbReference type="ChEBI" id="CHEBI:62899"/>
        <dbReference type="ChEBI" id="CHEBI:77846"/>
        <dbReference type="ChEBI" id="CHEBI:90778"/>
        <dbReference type="ChEBI" id="CHEBI:232372"/>
        <dbReference type="EC" id="2.8.1.10"/>
    </reaction>
</comment>
<evidence type="ECO:0000256" key="4">
    <source>
        <dbReference type="ARBA" id="ARBA00022679"/>
    </source>
</evidence>
<feature type="binding site" evidence="8">
    <location>
        <position position="157"/>
    </location>
    <ligand>
        <name>1-deoxy-D-xylulose 5-phosphate</name>
        <dbReference type="ChEBI" id="CHEBI:57792"/>
    </ligand>
</feature>
<feature type="binding site" evidence="8">
    <location>
        <begin position="183"/>
        <end position="184"/>
    </location>
    <ligand>
        <name>1-deoxy-D-xylulose 5-phosphate</name>
        <dbReference type="ChEBI" id="CHEBI:57792"/>
    </ligand>
</feature>
<dbReference type="AlphaFoldDB" id="A0A1V4I5D6"/>
<keyword evidence="6 8" id="KW-0704">Schiff base</keyword>
<evidence type="ECO:0000313" key="11">
    <source>
        <dbReference type="Proteomes" id="UP000190140"/>
    </source>
</evidence>
<dbReference type="SUPFAM" id="SSF110399">
    <property type="entry name" value="ThiG-like"/>
    <property type="match status" value="1"/>
</dbReference>
<comment type="function">
    <text evidence="1 8">Catalyzes the rearrangement of 1-deoxy-D-xylulose 5-phosphate (DXP) to produce the thiazole phosphate moiety of thiamine. Sulfur is provided by the thiocarboxylate moiety of the carrier protein ThiS. In vitro, sulfur can be provided by H(2)S.</text>
</comment>
<dbReference type="InterPro" id="IPR033983">
    <property type="entry name" value="Thiazole_synthase_ThiG"/>
</dbReference>
<evidence type="ECO:0000256" key="3">
    <source>
        <dbReference type="ARBA" id="ARBA00011960"/>
    </source>
</evidence>
<feature type="domain" description="Thiazole synthase ThiG" evidence="9">
    <location>
        <begin position="6"/>
        <end position="248"/>
    </location>
</feature>
<dbReference type="PANTHER" id="PTHR34266">
    <property type="entry name" value="THIAZOLE SYNTHASE"/>
    <property type="match status" value="1"/>
</dbReference>
<comment type="caution">
    <text evidence="10">The sequence shown here is derived from an EMBL/GenBank/DDBJ whole genome shotgun (WGS) entry which is preliminary data.</text>
</comment>
<evidence type="ECO:0000259" key="9">
    <source>
        <dbReference type="Pfam" id="PF05690"/>
    </source>
</evidence>
<name>A0A1V4I5D6_9FIRM</name>
<dbReference type="InterPro" id="IPR008867">
    <property type="entry name" value="ThiG"/>
</dbReference>
<proteinExistence type="inferred from homology"/>
<dbReference type="GO" id="GO:0005737">
    <property type="term" value="C:cytoplasm"/>
    <property type="evidence" value="ECO:0007669"/>
    <property type="project" value="UniProtKB-SubCell"/>
</dbReference>
<feature type="active site" description="Schiff-base intermediate with DXP" evidence="8">
    <location>
        <position position="96"/>
    </location>
</feature>
<evidence type="ECO:0000313" key="10">
    <source>
        <dbReference type="EMBL" id="OPJ55188.1"/>
    </source>
</evidence>
<gene>
    <name evidence="8 10" type="primary">thiG</name>
    <name evidence="10" type="ORF">CLOTH_16880</name>
</gene>
<evidence type="ECO:0000256" key="7">
    <source>
        <dbReference type="ARBA" id="ARBA00049897"/>
    </source>
</evidence>
<comment type="pathway">
    <text evidence="2 8">Cofactor biosynthesis; thiamine diphosphate biosynthesis.</text>
</comment>
<dbReference type="RefSeq" id="WP_079413048.1">
    <property type="nucleotide sequence ID" value="NZ_MZGW01000007.1"/>
</dbReference>
<dbReference type="Gene3D" id="3.20.20.70">
    <property type="entry name" value="Aldolase class I"/>
    <property type="match status" value="1"/>
</dbReference>
<dbReference type="STRING" id="29349.CLOTH_16880"/>
<evidence type="ECO:0000256" key="2">
    <source>
        <dbReference type="ARBA" id="ARBA00004948"/>
    </source>
</evidence>
<dbReference type="HAMAP" id="MF_00443">
    <property type="entry name" value="ThiG"/>
    <property type="match status" value="1"/>
</dbReference>
<dbReference type="EC" id="2.8.1.10" evidence="3 8"/>
<evidence type="ECO:0000256" key="6">
    <source>
        <dbReference type="ARBA" id="ARBA00023270"/>
    </source>
</evidence>
<keyword evidence="5 8" id="KW-0784">Thiamine biosynthesis</keyword>
<evidence type="ECO:0000256" key="5">
    <source>
        <dbReference type="ARBA" id="ARBA00022977"/>
    </source>
</evidence>
<comment type="subunit">
    <text evidence="8">Homotetramer. Forms heterodimers with either ThiH or ThiS.</text>
</comment>
<feature type="binding site" evidence="8">
    <location>
        <begin position="205"/>
        <end position="206"/>
    </location>
    <ligand>
        <name>1-deoxy-D-xylulose 5-phosphate</name>
        <dbReference type="ChEBI" id="CHEBI:57792"/>
    </ligand>
</feature>
<keyword evidence="8" id="KW-0963">Cytoplasm</keyword>
<sequence length="258" mass="27676">MDSFIIGGKTLNSRLFIGTGKYSSNDILTKVIESSKTNVVTVALRRVDLNSNEENILNYISKDCILMPNTSGARNAQEAVRIARLARAAGCGNWIKIEVISDNKYLLPDNYETIKATEILAKEGFVVFPYMNPDLMDAKRLVNAGASSIMPLGAPIGTNRGLKTEEMISILIEEINIPIIVDAGIGKPSEAAKAMEMGADAVLVNTAIATSDDPIMMGEAFHHAVVGGRKAFLAKTGIVRKYANPSSPLTGFLDGSNV</sequence>
<dbReference type="GO" id="GO:1990107">
    <property type="term" value="F:thiazole synthase activity"/>
    <property type="evidence" value="ECO:0007669"/>
    <property type="project" value="UniProtKB-EC"/>
</dbReference>
<reference evidence="10 11" key="1">
    <citation type="submission" date="2017-03" db="EMBL/GenBank/DDBJ databases">
        <title>Genome sequence of Clostridium thermoalcaliphilum DSM 7309.</title>
        <authorList>
            <person name="Poehlein A."/>
            <person name="Daniel R."/>
        </authorList>
    </citation>
    <scope>NUCLEOTIDE SEQUENCE [LARGE SCALE GENOMIC DNA]</scope>
    <source>
        <strain evidence="10 11">DSM 7309</strain>
    </source>
</reference>
<protein>
    <recommendedName>
        <fullName evidence="3 8">Thiazole synthase</fullName>
        <ecNumber evidence="3 8">2.8.1.10</ecNumber>
    </recommendedName>
</protein>
<dbReference type="InterPro" id="IPR013785">
    <property type="entry name" value="Aldolase_TIM"/>
</dbReference>
<comment type="subcellular location">
    <subcellularLocation>
        <location evidence="8">Cytoplasm</location>
    </subcellularLocation>
</comment>
<evidence type="ECO:0000256" key="8">
    <source>
        <dbReference type="HAMAP-Rule" id="MF_00443"/>
    </source>
</evidence>
<dbReference type="Pfam" id="PF05690">
    <property type="entry name" value="ThiG"/>
    <property type="match status" value="1"/>
</dbReference>
<dbReference type="PANTHER" id="PTHR34266:SF2">
    <property type="entry name" value="THIAZOLE SYNTHASE"/>
    <property type="match status" value="1"/>
</dbReference>
<dbReference type="Proteomes" id="UP000190140">
    <property type="component" value="Unassembled WGS sequence"/>
</dbReference>
<dbReference type="EMBL" id="MZGW01000007">
    <property type="protein sequence ID" value="OPJ55188.1"/>
    <property type="molecule type" value="Genomic_DNA"/>
</dbReference>
<comment type="similarity">
    <text evidence="8">Belongs to the ThiG family.</text>
</comment>
<dbReference type="CDD" id="cd04728">
    <property type="entry name" value="ThiG"/>
    <property type="match status" value="1"/>
</dbReference>
<accession>A0A1V4I5D6</accession>
<dbReference type="UniPathway" id="UPA00060"/>
<organism evidence="10 11">
    <name type="scientific">Alkalithermobacter paradoxus</name>
    <dbReference type="NCBI Taxonomy" id="29349"/>
    <lineage>
        <taxon>Bacteria</taxon>
        <taxon>Bacillati</taxon>
        <taxon>Bacillota</taxon>
        <taxon>Clostridia</taxon>
        <taxon>Peptostreptococcales</taxon>
        <taxon>Tepidibacteraceae</taxon>
        <taxon>Alkalithermobacter</taxon>
    </lineage>
</organism>
<dbReference type="GO" id="GO:0009229">
    <property type="term" value="P:thiamine diphosphate biosynthetic process"/>
    <property type="evidence" value="ECO:0007669"/>
    <property type="project" value="UniProtKB-UniRule"/>
</dbReference>